<gene>
    <name evidence="10" type="primary">speH</name>
    <name evidence="11" type="ORF">JOF53_007669</name>
</gene>
<keyword evidence="8 10" id="KW-0704">Schiff base</keyword>
<feature type="chain" id="PRO_5044905707" description="S-adenosylmethionine decarboxylase alpha chain" evidence="10">
    <location>
        <begin position="74"/>
        <end position="135"/>
    </location>
</feature>
<comment type="subunit">
    <text evidence="10">Heterotetramer of two alpha and two beta chains arranged as a dimer of alpha/beta heterodimers.</text>
</comment>
<keyword evidence="6 10" id="KW-0865">Zymogen</keyword>
<dbReference type="RefSeq" id="WP_086783663.1">
    <property type="nucleotide sequence ID" value="NZ_JAGIOO010000001.1"/>
</dbReference>
<evidence type="ECO:0000313" key="11">
    <source>
        <dbReference type="EMBL" id="MBP2478797.1"/>
    </source>
</evidence>
<keyword evidence="1 10" id="KW-0949">S-adenosyl-L-methionine</keyword>
<evidence type="ECO:0000256" key="6">
    <source>
        <dbReference type="ARBA" id="ARBA00023145"/>
    </source>
</evidence>
<feature type="active site" description="Schiff-base intermediate with substrate; via pyruvic acid" evidence="10">
    <location>
        <position position="74"/>
    </location>
</feature>
<comment type="PTM">
    <text evidence="10">Is synthesized initially as an inactive proenzyme. Formation of the active enzyme involves a self-maturation process in which the active site pyruvoyl group is generated from an internal serine residue via an autocatalytic post-translational modification. Two non-identical subunits are generated from the proenzyme in this reaction, and the pyruvate is formed at the N-terminus of the alpha chain, which is derived from the carboxyl end of the proenzyme. The post-translation cleavage follows an unusual pathway, termed non-hydrolytic serinolysis, in which the side chain hydroxyl group of the serine supplies its oxygen atom to form the C-terminus of the beta chain, while the remainder of the serine residue undergoes an oxidative deamination to produce ammonia and the pyruvoyl group blocking the N-terminus of the alpha chain.</text>
</comment>
<dbReference type="SUPFAM" id="SSF56276">
    <property type="entry name" value="S-adenosylmethionine decarboxylase"/>
    <property type="match status" value="1"/>
</dbReference>
<sequence length="135" mass="14468">MSIAPEAVQTVGLFSGQHVLAEIDGIDAAVLDDEVFLCQLLDDALQRAGATVLQVISKQFDPQGVTVLALLSESHASLHTYPEIGSVFVDVFTCGTKAQPEIAVNLLAEGMGAKTVHRRTIRRGLEPQNEMKVTP</sequence>
<comment type="catalytic activity">
    <reaction evidence="10">
        <text>S-adenosyl-L-methionine + H(+) = S-adenosyl 3-(methylsulfanyl)propylamine + CO2</text>
        <dbReference type="Rhea" id="RHEA:15981"/>
        <dbReference type="ChEBI" id="CHEBI:15378"/>
        <dbReference type="ChEBI" id="CHEBI:16526"/>
        <dbReference type="ChEBI" id="CHEBI:57443"/>
        <dbReference type="ChEBI" id="CHEBI:59789"/>
        <dbReference type="EC" id="4.1.1.50"/>
    </reaction>
</comment>
<feature type="modified residue" description="Pyruvic acid (Ser); by autocatalysis" evidence="10">
    <location>
        <position position="74"/>
    </location>
</feature>
<comment type="pathway">
    <text evidence="10">Amine and polyamine biosynthesis; S-adenosylmethioninamine biosynthesis; S-adenosylmethioninamine from S-adenosyl-L-methionine: step 1/1.</text>
</comment>
<dbReference type="GO" id="GO:0004014">
    <property type="term" value="F:adenosylmethionine decarboxylase activity"/>
    <property type="evidence" value="ECO:0007669"/>
    <property type="project" value="UniProtKB-EC"/>
</dbReference>
<dbReference type="Proteomes" id="UP001519363">
    <property type="component" value="Unassembled WGS sequence"/>
</dbReference>
<dbReference type="Pfam" id="PF02675">
    <property type="entry name" value="AdoMet_dc"/>
    <property type="match status" value="1"/>
</dbReference>
<keyword evidence="2 10" id="KW-0210">Decarboxylase</keyword>
<accession>A0ABS5AQX2</accession>
<dbReference type="InterPro" id="IPR017716">
    <property type="entry name" value="S-AdoMet_deCOase_pro-enz"/>
</dbReference>
<dbReference type="EMBL" id="JAGIOO010000001">
    <property type="protein sequence ID" value="MBP2478797.1"/>
    <property type="molecule type" value="Genomic_DNA"/>
</dbReference>
<proteinExistence type="inferred from homology"/>
<evidence type="ECO:0000256" key="3">
    <source>
        <dbReference type="ARBA" id="ARBA00022813"/>
    </source>
</evidence>
<evidence type="ECO:0000256" key="7">
    <source>
        <dbReference type="ARBA" id="ARBA00023239"/>
    </source>
</evidence>
<evidence type="ECO:0000256" key="8">
    <source>
        <dbReference type="ARBA" id="ARBA00023270"/>
    </source>
</evidence>
<organism evidence="11 12">
    <name type="scientific">Crossiella equi</name>
    <dbReference type="NCBI Taxonomy" id="130796"/>
    <lineage>
        <taxon>Bacteria</taxon>
        <taxon>Bacillati</taxon>
        <taxon>Actinomycetota</taxon>
        <taxon>Actinomycetes</taxon>
        <taxon>Pseudonocardiales</taxon>
        <taxon>Pseudonocardiaceae</taxon>
        <taxon>Crossiella</taxon>
    </lineage>
</organism>
<keyword evidence="7 10" id="KW-0456">Lyase</keyword>
<feature type="site" description="Cleavage (non-hydrolytic); by autolysis" evidence="10">
    <location>
        <begin position="73"/>
        <end position="74"/>
    </location>
</feature>
<name>A0ABS5AQX2_9PSEU</name>
<dbReference type="PANTHER" id="PTHR33866">
    <property type="entry name" value="S-ADENOSYLMETHIONINE DECARBOXYLASE PROENZYME"/>
    <property type="match status" value="1"/>
</dbReference>
<dbReference type="InterPro" id="IPR003826">
    <property type="entry name" value="AdoMetDC_fam_prok"/>
</dbReference>
<evidence type="ECO:0000256" key="10">
    <source>
        <dbReference type="HAMAP-Rule" id="MF_00464"/>
    </source>
</evidence>
<protein>
    <recommendedName>
        <fullName evidence="10">S-adenosylmethionine decarboxylase proenzyme</fullName>
        <shortName evidence="10">AdoMetDC</shortName>
        <shortName evidence="10">SAMDC</shortName>
        <ecNumber evidence="10">4.1.1.50</ecNumber>
    </recommendedName>
    <component>
        <recommendedName>
            <fullName evidence="10">S-adenosylmethionine decarboxylase beta chain</fullName>
        </recommendedName>
    </component>
    <component>
        <recommendedName>
            <fullName evidence="10">S-adenosylmethionine decarboxylase alpha chain</fullName>
        </recommendedName>
    </component>
</protein>
<evidence type="ECO:0000256" key="1">
    <source>
        <dbReference type="ARBA" id="ARBA00022691"/>
    </source>
</evidence>
<feature type="active site" description="Proton acceptor; for processing activity" evidence="10">
    <location>
        <position position="79"/>
    </location>
</feature>
<comment type="function">
    <text evidence="10">Catalyzes the decarboxylation of S-adenosylmethionine to S-adenosylmethioninamine (dcAdoMet), the propylamine donor required for the synthesis of the polyamines spermine and spermidine from the diamine putrescine.</text>
</comment>
<keyword evidence="4 10" id="KW-0745">Spermidine biosynthesis</keyword>
<evidence type="ECO:0000256" key="2">
    <source>
        <dbReference type="ARBA" id="ARBA00022793"/>
    </source>
</evidence>
<dbReference type="InterPro" id="IPR016067">
    <property type="entry name" value="S-AdoMet_deCO2ase_core"/>
</dbReference>
<keyword evidence="5 10" id="KW-0620">Polyamine biosynthesis</keyword>
<dbReference type="NCBIfam" id="TIGR03330">
    <property type="entry name" value="SAM_DCase_Bsu"/>
    <property type="match status" value="1"/>
</dbReference>
<comment type="caution">
    <text evidence="11">The sequence shown here is derived from an EMBL/GenBank/DDBJ whole genome shotgun (WGS) entry which is preliminary data.</text>
</comment>
<feature type="active site" description="Proton donor; for catalytic activity" evidence="10">
    <location>
        <position position="94"/>
    </location>
</feature>
<keyword evidence="9 10" id="KW-0670">Pyruvate</keyword>
<keyword evidence="12" id="KW-1185">Reference proteome</keyword>
<feature type="chain" id="PRO_5044905708" description="S-adenosylmethionine decarboxylase beta chain" evidence="10">
    <location>
        <begin position="1"/>
        <end position="73"/>
    </location>
</feature>
<evidence type="ECO:0000256" key="5">
    <source>
        <dbReference type="ARBA" id="ARBA00023115"/>
    </source>
</evidence>
<comment type="similarity">
    <text evidence="10">Belongs to the prokaryotic AdoMetDC family. Type 1 subfamily.</text>
</comment>
<dbReference type="Gene3D" id="3.60.90.10">
    <property type="entry name" value="S-adenosylmethionine decarboxylase"/>
    <property type="match status" value="1"/>
</dbReference>
<dbReference type="PANTHER" id="PTHR33866:SF2">
    <property type="entry name" value="S-ADENOSYLMETHIONINE DECARBOXYLASE PROENZYME"/>
    <property type="match status" value="1"/>
</dbReference>
<keyword evidence="3 10" id="KW-0068">Autocatalytic cleavage</keyword>
<evidence type="ECO:0000313" key="12">
    <source>
        <dbReference type="Proteomes" id="UP001519363"/>
    </source>
</evidence>
<dbReference type="EC" id="4.1.1.50" evidence="10"/>
<evidence type="ECO:0000256" key="4">
    <source>
        <dbReference type="ARBA" id="ARBA00023066"/>
    </source>
</evidence>
<comment type="cofactor">
    <cofactor evidence="10">
        <name>pyruvate</name>
        <dbReference type="ChEBI" id="CHEBI:15361"/>
    </cofactor>
    <text evidence="10">Binds 1 pyruvoyl group covalently per subunit.</text>
</comment>
<evidence type="ECO:0000256" key="9">
    <source>
        <dbReference type="ARBA" id="ARBA00023317"/>
    </source>
</evidence>
<reference evidence="11 12" key="1">
    <citation type="submission" date="2021-03" db="EMBL/GenBank/DDBJ databases">
        <title>Sequencing the genomes of 1000 actinobacteria strains.</title>
        <authorList>
            <person name="Klenk H.-P."/>
        </authorList>
    </citation>
    <scope>NUCLEOTIDE SEQUENCE [LARGE SCALE GENOMIC DNA]</scope>
    <source>
        <strain evidence="11 12">DSM 44580</strain>
    </source>
</reference>
<dbReference type="HAMAP" id="MF_00464">
    <property type="entry name" value="AdoMetDC_1"/>
    <property type="match status" value="1"/>
</dbReference>